<organism evidence="1 2">
    <name type="scientific">Romanomermis culicivorax</name>
    <name type="common">Nematode worm</name>
    <dbReference type="NCBI Taxonomy" id="13658"/>
    <lineage>
        <taxon>Eukaryota</taxon>
        <taxon>Metazoa</taxon>
        <taxon>Ecdysozoa</taxon>
        <taxon>Nematoda</taxon>
        <taxon>Enoplea</taxon>
        <taxon>Dorylaimia</taxon>
        <taxon>Mermithida</taxon>
        <taxon>Mermithoidea</taxon>
        <taxon>Mermithidae</taxon>
        <taxon>Romanomermis</taxon>
    </lineage>
</organism>
<dbReference type="Proteomes" id="UP000887565">
    <property type="component" value="Unplaced"/>
</dbReference>
<keyword evidence="1" id="KW-1185">Reference proteome</keyword>
<evidence type="ECO:0000313" key="2">
    <source>
        <dbReference type="WBParaSite" id="nRc.2.0.1.t08806-RA"/>
    </source>
</evidence>
<dbReference type="AlphaFoldDB" id="A0A915I4X2"/>
<sequence>MKNISSATIMEPQEWLKNLIRIQMLTNWGAAKIVRTMSVKQTANKTTMSMAPIATQKTFVRLLRKPRARPRPPREYFLRDSRLEAISPIPIAFVLLGKKVVLLPWECEYSGGEPAWLLSKQVKSPFLRNLLGVNQ</sequence>
<evidence type="ECO:0000313" key="1">
    <source>
        <dbReference type="Proteomes" id="UP000887565"/>
    </source>
</evidence>
<dbReference type="WBParaSite" id="nRc.2.0.1.t08806-RA">
    <property type="protein sequence ID" value="nRc.2.0.1.t08806-RA"/>
    <property type="gene ID" value="nRc.2.0.1.g08806"/>
</dbReference>
<reference evidence="2" key="1">
    <citation type="submission" date="2022-11" db="UniProtKB">
        <authorList>
            <consortium name="WormBaseParasite"/>
        </authorList>
    </citation>
    <scope>IDENTIFICATION</scope>
</reference>
<accession>A0A915I4X2</accession>
<protein>
    <submittedName>
        <fullName evidence="2">Uncharacterized protein</fullName>
    </submittedName>
</protein>
<proteinExistence type="predicted"/>
<name>A0A915I4X2_ROMCU</name>